<evidence type="ECO:0000313" key="2">
    <source>
        <dbReference type="Proteomes" id="UP000196368"/>
    </source>
</evidence>
<comment type="caution">
    <text evidence="1">The sequence shown here is derived from an EMBL/GenBank/DDBJ whole genome shotgun (WGS) entry which is preliminary data.</text>
</comment>
<organism evidence="1 2">
    <name type="scientific">Candidatus Avelusimicrobium gallicola</name>
    <dbReference type="NCBI Taxonomy" id="2562704"/>
    <lineage>
        <taxon>Bacteria</taxon>
        <taxon>Pseudomonadati</taxon>
        <taxon>Elusimicrobiota</taxon>
        <taxon>Elusimicrobia</taxon>
        <taxon>Elusimicrobiales</taxon>
        <taxon>Elusimicrobiaceae</taxon>
        <taxon>Candidatus Avelusimicrobium</taxon>
    </lineage>
</organism>
<dbReference type="EMBL" id="NFJD01000002">
    <property type="protein sequence ID" value="OUO56902.1"/>
    <property type="molecule type" value="Genomic_DNA"/>
</dbReference>
<gene>
    <name evidence="1" type="ORF">B5F75_03400</name>
</gene>
<keyword evidence="2" id="KW-1185">Reference proteome</keyword>
<protein>
    <submittedName>
        <fullName evidence="1">Uncharacterized protein</fullName>
    </submittedName>
</protein>
<evidence type="ECO:0000313" key="1">
    <source>
        <dbReference type="EMBL" id="OUO56902.1"/>
    </source>
</evidence>
<dbReference type="Proteomes" id="UP000196368">
    <property type="component" value="Unassembled WGS sequence"/>
</dbReference>
<dbReference type="AlphaFoldDB" id="A0A1Y4DE23"/>
<reference evidence="2" key="1">
    <citation type="submission" date="2017-04" db="EMBL/GenBank/DDBJ databases">
        <title>Function of individual gut microbiota members based on whole genome sequencing of pure cultures obtained from chicken caecum.</title>
        <authorList>
            <person name="Medvecky M."/>
            <person name="Cejkova D."/>
            <person name="Polansky O."/>
            <person name="Karasova D."/>
            <person name="Kubasova T."/>
            <person name="Cizek A."/>
            <person name="Rychlik I."/>
        </authorList>
    </citation>
    <scope>NUCLEOTIDE SEQUENCE [LARGE SCALE GENOMIC DNA]</scope>
    <source>
        <strain evidence="2">An273</strain>
    </source>
</reference>
<proteinExistence type="predicted"/>
<accession>A0A1Y4DE23</accession>
<sequence>MPVHPIGLGHIVSVLLHTNKTAGEPPCYTKKYFPFVLLPFIRPFVLFLKSLSNDKALLLFERSEL</sequence>
<name>A0A1Y4DE23_9BACT</name>